<dbReference type="PANTHER" id="PTHR43031">
    <property type="entry name" value="FAD-DEPENDENT OXIDOREDUCTASE"/>
    <property type="match status" value="1"/>
</dbReference>
<sequence length="99" mass="10628">MDTITVAELAALKDAAIIDVREPDEFAAVRAVGAVSIPMSQFVERIGELPADETFYLICASGARSARVAEYLEDRDYRAVNVEGGTHAWQDAGLPTSQG</sequence>
<dbReference type="Pfam" id="PF00581">
    <property type="entry name" value="Rhodanese"/>
    <property type="match status" value="1"/>
</dbReference>
<accession>A0A3L6ZXV8</accession>
<name>A0A3L6ZXV8_9MICO</name>
<keyword evidence="3" id="KW-1185">Reference proteome</keyword>
<evidence type="ECO:0000313" key="3">
    <source>
        <dbReference type="Proteomes" id="UP000270299"/>
    </source>
</evidence>
<dbReference type="InterPro" id="IPR050229">
    <property type="entry name" value="GlpE_sulfurtransferase"/>
</dbReference>
<dbReference type="OrthoDB" id="9800872at2"/>
<protein>
    <submittedName>
        <fullName evidence="2">Rhodanese-like domain-containing protein</fullName>
    </submittedName>
</protein>
<evidence type="ECO:0000313" key="2">
    <source>
        <dbReference type="EMBL" id="RLP72873.1"/>
    </source>
</evidence>
<dbReference type="InterPro" id="IPR036873">
    <property type="entry name" value="Rhodanese-like_dom_sf"/>
</dbReference>
<comment type="caution">
    <text evidence="2">The sequence shown here is derived from an EMBL/GenBank/DDBJ whole genome shotgun (WGS) entry which is preliminary data.</text>
</comment>
<dbReference type="SMART" id="SM00450">
    <property type="entry name" value="RHOD"/>
    <property type="match status" value="1"/>
</dbReference>
<dbReference type="PANTHER" id="PTHR43031:SF17">
    <property type="entry name" value="SULFURTRANSFERASE YTWF-RELATED"/>
    <property type="match status" value="1"/>
</dbReference>
<dbReference type="PROSITE" id="PS50206">
    <property type="entry name" value="RHODANESE_3"/>
    <property type="match status" value="1"/>
</dbReference>
<dbReference type="AlphaFoldDB" id="A0A3L6ZXV8"/>
<proteinExistence type="predicted"/>
<evidence type="ECO:0000259" key="1">
    <source>
        <dbReference type="PROSITE" id="PS50206"/>
    </source>
</evidence>
<reference evidence="2 3" key="1">
    <citation type="submission" date="2018-10" db="EMBL/GenBank/DDBJ databases">
        <authorList>
            <person name="Li J."/>
        </authorList>
    </citation>
    <scope>NUCLEOTIDE SEQUENCE [LARGE SCALE GENOMIC DNA]</scope>
    <source>
        <strain evidence="2 3">CCTCC AB209002</strain>
    </source>
</reference>
<dbReference type="RefSeq" id="WP_121671731.1">
    <property type="nucleotide sequence ID" value="NZ_BMXM01000003.1"/>
</dbReference>
<organism evidence="2 3">
    <name type="scientific">Mycetocola manganoxydans</name>
    <dbReference type="NCBI Taxonomy" id="699879"/>
    <lineage>
        <taxon>Bacteria</taxon>
        <taxon>Bacillati</taxon>
        <taxon>Actinomycetota</taxon>
        <taxon>Actinomycetes</taxon>
        <taxon>Micrococcales</taxon>
        <taxon>Microbacteriaceae</taxon>
        <taxon>Mycetocola</taxon>
    </lineage>
</organism>
<dbReference type="InterPro" id="IPR001763">
    <property type="entry name" value="Rhodanese-like_dom"/>
</dbReference>
<dbReference type="EMBL" id="RCUV01000003">
    <property type="protein sequence ID" value="RLP72873.1"/>
    <property type="molecule type" value="Genomic_DNA"/>
</dbReference>
<dbReference type="Proteomes" id="UP000270299">
    <property type="component" value="Unassembled WGS sequence"/>
</dbReference>
<dbReference type="CDD" id="cd00158">
    <property type="entry name" value="RHOD"/>
    <property type="match status" value="1"/>
</dbReference>
<dbReference type="Gene3D" id="3.40.250.10">
    <property type="entry name" value="Rhodanese-like domain"/>
    <property type="match status" value="1"/>
</dbReference>
<dbReference type="SUPFAM" id="SSF52821">
    <property type="entry name" value="Rhodanese/Cell cycle control phosphatase"/>
    <property type="match status" value="1"/>
</dbReference>
<feature type="domain" description="Rhodanese" evidence="1">
    <location>
        <begin position="11"/>
        <end position="98"/>
    </location>
</feature>
<gene>
    <name evidence="2" type="ORF">D9V29_02365</name>
</gene>